<reference evidence="1 2" key="1">
    <citation type="submission" date="2021-06" db="EMBL/GenBank/DDBJ databases">
        <title>Caerostris extrusa draft genome.</title>
        <authorList>
            <person name="Kono N."/>
            <person name="Arakawa K."/>
        </authorList>
    </citation>
    <scope>NUCLEOTIDE SEQUENCE [LARGE SCALE GENOMIC DNA]</scope>
</reference>
<dbReference type="Proteomes" id="UP001054945">
    <property type="component" value="Unassembled WGS sequence"/>
</dbReference>
<organism evidence="1 2">
    <name type="scientific">Caerostris extrusa</name>
    <name type="common">Bark spider</name>
    <name type="synonym">Caerostris bankana</name>
    <dbReference type="NCBI Taxonomy" id="172846"/>
    <lineage>
        <taxon>Eukaryota</taxon>
        <taxon>Metazoa</taxon>
        <taxon>Ecdysozoa</taxon>
        <taxon>Arthropoda</taxon>
        <taxon>Chelicerata</taxon>
        <taxon>Arachnida</taxon>
        <taxon>Araneae</taxon>
        <taxon>Araneomorphae</taxon>
        <taxon>Entelegynae</taxon>
        <taxon>Araneoidea</taxon>
        <taxon>Araneidae</taxon>
        <taxon>Caerostris</taxon>
    </lineage>
</organism>
<name>A0AAV4WZK7_CAEEX</name>
<protein>
    <submittedName>
        <fullName evidence="1">Uncharacterized protein</fullName>
    </submittedName>
</protein>
<dbReference type="AlphaFoldDB" id="A0AAV4WZK7"/>
<accession>A0AAV4WZK7</accession>
<gene>
    <name evidence="1" type="ORF">CEXT_158491</name>
</gene>
<proteinExistence type="predicted"/>
<dbReference type="EMBL" id="BPLR01016968">
    <property type="protein sequence ID" value="GIY87743.1"/>
    <property type="molecule type" value="Genomic_DNA"/>
</dbReference>
<evidence type="ECO:0000313" key="2">
    <source>
        <dbReference type="Proteomes" id="UP001054945"/>
    </source>
</evidence>
<evidence type="ECO:0000313" key="1">
    <source>
        <dbReference type="EMBL" id="GIY87743.1"/>
    </source>
</evidence>
<keyword evidence="2" id="KW-1185">Reference proteome</keyword>
<sequence length="89" mass="10562">MHKYSEKVMPELEKATLEAIQEIFDAIMFKTSLPQNALKLLRIQRLLINRQPKIFSPTRILLKEDACTRLIIEKIKPKTWHSYYLMISC</sequence>
<comment type="caution">
    <text evidence="1">The sequence shown here is derived from an EMBL/GenBank/DDBJ whole genome shotgun (WGS) entry which is preliminary data.</text>
</comment>